<organism evidence="2 3">
    <name type="scientific">Crenichthys baileyi</name>
    <name type="common">White River springfish</name>
    <dbReference type="NCBI Taxonomy" id="28760"/>
    <lineage>
        <taxon>Eukaryota</taxon>
        <taxon>Metazoa</taxon>
        <taxon>Chordata</taxon>
        <taxon>Craniata</taxon>
        <taxon>Vertebrata</taxon>
        <taxon>Euteleostomi</taxon>
        <taxon>Actinopterygii</taxon>
        <taxon>Neopterygii</taxon>
        <taxon>Teleostei</taxon>
        <taxon>Neoteleostei</taxon>
        <taxon>Acanthomorphata</taxon>
        <taxon>Ovalentaria</taxon>
        <taxon>Atherinomorphae</taxon>
        <taxon>Cyprinodontiformes</taxon>
        <taxon>Goodeidae</taxon>
        <taxon>Crenichthys</taxon>
    </lineage>
</organism>
<reference evidence="2 3" key="1">
    <citation type="submission" date="2021-06" db="EMBL/GenBank/DDBJ databases">
        <authorList>
            <person name="Palmer J.M."/>
        </authorList>
    </citation>
    <scope>NUCLEOTIDE SEQUENCE [LARGE SCALE GENOMIC DNA]</scope>
    <source>
        <strain evidence="2 3">MEX-2019</strain>
        <tissue evidence="2">Muscle</tissue>
    </source>
</reference>
<proteinExistence type="predicted"/>
<sequence>MLLIYLSIHRSSKIRLQIQQLQKANQDIPIPSHTLQFILGGSHQSRKYLLITPPSLGFSQEVMGGNLMTCYIENKLELTAVKTLVIMWKNSSPPAPILWRDSPVDTRESSPSWKQSSPRTTDRSFT</sequence>
<dbReference type="EMBL" id="JAHHUM010000337">
    <property type="protein sequence ID" value="KAK5620753.1"/>
    <property type="molecule type" value="Genomic_DNA"/>
</dbReference>
<keyword evidence="3" id="KW-1185">Reference proteome</keyword>
<dbReference type="Proteomes" id="UP001311232">
    <property type="component" value="Unassembled WGS sequence"/>
</dbReference>
<evidence type="ECO:0000256" key="1">
    <source>
        <dbReference type="SAM" id="MobiDB-lite"/>
    </source>
</evidence>
<dbReference type="AlphaFoldDB" id="A0AAV9SH60"/>
<feature type="region of interest" description="Disordered" evidence="1">
    <location>
        <begin position="92"/>
        <end position="126"/>
    </location>
</feature>
<protein>
    <submittedName>
        <fullName evidence="2">Uncharacterized protein</fullName>
    </submittedName>
</protein>
<evidence type="ECO:0000313" key="3">
    <source>
        <dbReference type="Proteomes" id="UP001311232"/>
    </source>
</evidence>
<feature type="compositionally biased region" description="Polar residues" evidence="1">
    <location>
        <begin position="109"/>
        <end position="119"/>
    </location>
</feature>
<gene>
    <name evidence="2" type="ORF">CRENBAI_019146</name>
</gene>
<comment type="caution">
    <text evidence="2">The sequence shown here is derived from an EMBL/GenBank/DDBJ whole genome shotgun (WGS) entry which is preliminary data.</text>
</comment>
<name>A0AAV9SH60_9TELE</name>
<accession>A0AAV9SH60</accession>
<evidence type="ECO:0000313" key="2">
    <source>
        <dbReference type="EMBL" id="KAK5620753.1"/>
    </source>
</evidence>